<accession>A0A5C6A560</accession>
<dbReference type="AlphaFoldDB" id="A0A5C6A560"/>
<proteinExistence type="predicted"/>
<evidence type="ECO:0000313" key="1">
    <source>
        <dbReference type="EMBL" id="TWT94609.1"/>
    </source>
</evidence>
<organism evidence="1 2">
    <name type="scientific">Stieleria varia</name>
    <dbReference type="NCBI Taxonomy" id="2528005"/>
    <lineage>
        <taxon>Bacteria</taxon>
        <taxon>Pseudomonadati</taxon>
        <taxon>Planctomycetota</taxon>
        <taxon>Planctomycetia</taxon>
        <taxon>Pirellulales</taxon>
        <taxon>Pirellulaceae</taxon>
        <taxon>Stieleria</taxon>
    </lineage>
</organism>
<reference evidence="1 2" key="1">
    <citation type="submission" date="2019-02" db="EMBL/GenBank/DDBJ databases">
        <title>Deep-cultivation of Planctomycetes and their phenomic and genomic characterization uncovers novel biology.</title>
        <authorList>
            <person name="Wiegand S."/>
            <person name="Jogler M."/>
            <person name="Boedeker C."/>
            <person name="Pinto D."/>
            <person name="Vollmers J."/>
            <person name="Rivas-Marin E."/>
            <person name="Kohn T."/>
            <person name="Peeters S.H."/>
            <person name="Heuer A."/>
            <person name="Rast P."/>
            <person name="Oberbeckmann S."/>
            <person name="Bunk B."/>
            <person name="Jeske O."/>
            <person name="Meyerdierks A."/>
            <person name="Storesund J.E."/>
            <person name="Kallscheuer N."/>
            <person name="Luecker S."/>
            <person name="Lage O.M."/>
            <person name="Pohl T."/>
            <person name="Merkel B.J."/>
            <person name="Hornburger P."/>
            <person name="Mueller R.-W."/>
            <person name="Bruemmer F."/>
            <person name="Labrenz M."/>
            <person name="Spormann A.M."/>
            <person name="Op Den Camp H."/>
            <person name="Overmann J."/>
            <person name="Amann R."/>
            <person name="Jetten M.S.M."/>
            <person name="Mascher T."/>
            <person name="Medema M.H."/>
            <person name="Devos D.P."/>
            <person name="Kaster A.-K."/>
            <person name="Ovreas L."/>
            <person name="Rohde M."/>
            <person name="Galperin M.Y."/>
            <person name="Jogler C."/>
        </authorList>
    </citation>
    <scope>NUCLEOTIDE SEQUENCE [LARGE SCALE GENOMIC DNA]</scope>
    <source>
        <strain evidence="1 2">Pla52n</strain>
    </source>
</reference>
<evidence type="ECO:0000313" key="2">
    <source>
        <dbReference type="Proteomes" id="UP000320176"/>
    </source>
</evidence>
<dbReference type="Proteomes" id="UP000320176">
    <property type="component" value="Unassembled WGS sequence"/>
</dbReference>
<protein>
    <submittedName>
        <fullName evidence="1">Uncharacterized protein</fullName>
    </submittedName>
</protein>
<sequence>MKDGTTMRTVFFCCSGQGNESLQPKSVSRIRDLVHYK</sequence>
<comment type="caution">
    <text evidence="1">The sequence shown here is derived from an EMBL/GenBank/DDBJ whole genome shotgun (WGS) entry which is preliminary data.</text>
</comment>
<keyword evidence="2" id="KW-1185">Reference proteome</keyword>
<gene>
    <name evidence="1" type="ORF">Pla52n_54300</name>
</gene>
<name>A0A5C6A560_9BACT</name>
<dbReference type="EMBL" id="SJPN01000007">
    <property type="protein sequence ID" value="TWT94609.1"/>
    <property type="molecule type" value="Genomic_DNA"/>
</dbReference>